<dbReference type="InterPro" id="IPR042197">
    <property type="entry name" value="Apaf_helical"/>
</dbReference>
<keyword evidence="1" id="KW-0433">Leucine-rich repeat</keyword>
<dbReference type="EMBL" id="JAIVGD010000019">
    <property type="protein sequence ID" value="KAH0749272.1"/>
    <property type="molecule type" value="Genomic_DNA"/>
</dbReference>
<evidence type="ECO:0000313" key="3">
    <source>
        <dbReference type="Proteomes" id="UP000826656"/>
    </source>
</evidence>
<dbReference type="Gene3D" id="3.40.50.300">
    <property type="entry name" value="P-loop containing nucleotide triphosphate hydrolases"/>
    <property type="match status" value="1"/>
</dbReference>
<comment type="caution">
    <text evidence="2">The sequence shown here is derived from an EMBL/GenBank/DDBJ whole genome shotgun (WGS) entry which is preliminary data.</text>
</comment>
<sequence>MLRFKKVLIVLDVMDDSLQLEYLAGKCDWFGDGSRVITTTRSFDLLGKHDVSYRVPELTNHEALELFSWHAFQQGAPVKDFEELSCCVLDYAKGLPLALEVLGVAGLNSRKWVESRHVGSFGELGPARRTTRRIAEVVEGTRRLAVSLLGHPLSAPLNPFCTLAFGGLTLARRKLSAIRRKAFPITYLPEFFSQSLQRARPSSPKRFGDSPTGSMNLSATVFL</sequence>
<name>A0ABQ7UJX7_SOLTU</name>
<proteinExistence type="predicted"/>
<dbReference type="InterPro" id="IPR027417">
    <property type="entry name" value="P-loop_NTPase"/>
</dbReference>
<accession>A0ABQ7UJX7</accession>
<dbReference type="Proteomes" id="UP000826656">
    <property type="component" value="Unassembled WGS sequence"/>
</dbReference>
<dbReference type="PANTHER" id="PTHR11017">
    <property type="entry name" value="LEUCINE-RICH REPEAT-CONTAINING PROTEIN"/>
    <property type="match status" value="1"/>
</dbReference>
<evidence type="ECO:0008006" key="4">
    <source>
        <dbReference type="Google" id="ProtNLM"/>
    </source>
</evidence>
<gene>
    <name evidence="2" type="ORF">KY290_028504</name>
</gene>
<evidence type="ECO:0000256" key="1">
    <source>
        <dbReference type="ARBA" id="ARBA00022614"/>
    </source>
</evidence>
<dbReference type="PRINTS" id="PR00364">
    <property type="entry name" value="DISEASERSIST"/>
</dbReference>
<reference evidence="2 3" key="1">
    <citation type="journal article" date="2021" name="bioRxiv">
        <title>Chromosome-scale and haplotype-resolved genome assembly of a tetraploid potato cultivar.</title>
        <authorList>
            <person name="Sun H."/>
            <person name="Jiao W.-B."/>
            <person name="Krause K."/>
            <person name="Campoy J.A."/>
            <person name="Goel M."/>
            <person name="Folz-Donahue K."/>
            <person name="Kukat C."/>
            <person name="Huettel B."/>
            <person name="Schneeberger K."/>
        </authorList>
    </citation>
    <scope>NUCLEOTIDE SEQUENCE [LARGE SCALE GENOMIC DNA]</scope>
    <source>
        <strain evidence="2">SolTubOtavaFocal</strain>
        <tissue evidence="2">Leaves</tissue>
    </source>
</reference>
<keyword evidence="3" id="KW-1185">Reference proteome</keyword>
<dbReference type="PANTHER" id="PTHR11017:SF580">
    <property type="entry name" value="ADP-RIBOSYL CYCLASE_CYCLIC ADP-RIBOSE HYDROLASE"/>
    <property type="match status" value="1"/>
</dbReference>
<dbReference type="InterPro" id="IPR044974">
    <property type="entry name" value="Disease_R_plants"/>
</dbReference>
<organism evidence="2 3">
    <name type="scientific">Solanum tuberosum</name>
    <name type="common">Potato</name>
    <dbReference type="NCBI Taxonomy" id="4113"/>
    <lineage>
        <taxon>Eukaryota</taxon>
        <taxon>Viridiplantae</taxon>
        <taxon>Streptophyta</taxon>
        <taxon>Embryophyta</taxon>
        <taxon>Tracheophyta</taxon>
        <taxon>Spermatophyta</taxon>
        <taxon>Magnoliopsida</taxon>
        <taxon>eudicotyledons</taxon>
        <taxon>Gunneridae</taxon>
        <taxon>Pentapetalae</taxon>
        <taxon>asterids</taxon>
        <taxon>lamiids</taxon>
        <taxon>Solanales</taxon>
        <taxon>Solanaceae</taxon>
        <taxon>Solanoideae</taxon>
        <taxon>Solaneae</taxon>
        <taxon>Solanum</taxon>
    </lineage>
</organism>
<evidence type="ECO:0000313" key="2">
    <source>
        <dbReference type="EMBL" id="KAH0749272.1"/>
    </source>
</evidence>
<protein>
    <recommendedName>
        <fullName evidence="4">NB-ARC domain-containing protein</fullName>
    </recommendedName>
</protein>
<dbReference type="Gene3D" id="1.10.8.430">
    <property type="entry name" value="Helical domain of apoptotic protease-activating factors"/>
    <property type="match status" value="1"/>
</dbReference>
<dbReference type="SUPFAM" id="SSF52540">
    <property type="entry name" value="P-loop containing nucleoside triphosphate hydrolases"/>
    <property type="match status" value="1"/>
</dbReference>